<dbReference type="InterPro" id="IPR050700">
    <property type="entry name" value="YIM1/Zinc_Alcohol_DH_Fams"/>
</dbReference>
<dbReference type="InterPro" id="IPR036291">
    <property type="entry name" value="NAD(P)-bd_dom_sf"/>
</dbReference>
<dbReference type="Pfam" id="PF13602">
    <property type="entry name" value="ADH_zinc_N_2"/>
    <property type="match status" value="1"/>
</dbReference>
<dbReference type="FunFam" id="3.40.50.720:FF:000147">
    <property type="entry name" value="Reticulon-4-interacting protein 1 homolog, mitochondrial"/>
    <property type="match status" value="1"/>
</dbReference>
<dbReference type="Gene3D" id="3.40.50.720">
    <property type="entry name" value="NAD(P)-binding Rossmann-like Domain"/>
    <property type="match status" value="1"/>
</dbReference>
<keyword evidence="7" id="KW-1185">Reference proteome</keyword>
<dbReference type="InterPro" id="IPR013154">
    <property type="entry name" value="ADH-like_N"/>
</dbReference>
<dbReference type="PANTHER" id="PTHR11695:SF294">
    <property type="entry name" value="RETICULON-4-INTERACTING PROTEIN 1, MITOCHONDRIAL"/>
    <property type="match status" value="1"/>
</dbReference>
<dbReference type="GeneID" id="105367283"/>
<dbReference type="Pfam" id="PF08240">
    <property type="entry name" value="ADH_N"/>
    <property type="match status" value="1"/>
</dbReference>
<keyword evidence="4" id="KW-0560">Oxidoreductase</keyword>
<comment type="similarity">
    <text evidence="2">Belongs to the zinc-containing alcohol dehydrogenase family. Quinone oxidoreductase subfamily.</text>
</comment>
<sequence length="393" mass="43463">MIKIPKKLSSMLINPFSQPRCFSQASVKPKNNTDGKMNAWQIHCYTDKNNPHLSKVRIPILSKPSEVLIKVDASSINQIDIAMTNGYGAQLFNCMRKVNSFNIRPHSDIEFPLILGRDFSGTIVSKGHGVDKLQVGDEVWGVIPIQEQGCHAEYALVDSSLVSLRPKNLSYIEAAAILYAGLTAWSSLWYTGGLAYKSLCSNYKQKPVLVLGGSGGVGTLAIQLLKAWKIDVVATCSNDAITLLEKLGANIAIDYTEFNANEKIIAAGPYDIILDCCNQGSNAVKLNGYPHYTYITLNSPLLKNYDKHGLVFGTVKSIADLLQDNIPTSTDINFVKWGYFIPSPTGINVIQNLIENKQITPVIQEVFHFNELPTAYNKMREGHLRGKIIIDMR</sequence>
<evidence type="ECO:0000256" key="1">
    <source>
        <dbReference type="ARBA" id="ARBA00004173"/>
    </source>
</evidence>
<dbReference type="InterPro" id="IPR020843">
    <property type="entry name" value="ER"/>
</dbReference>
<organism evidence="7 8">
    <name type="scientific">Ceratosolen solmsi marchali</name>
    <dbReference type="NCBI Taxonomy" id="326594"/>
    <lineage>
        <taxon>Eukaryota</taxon>
        <taxon>Metazoa</taxon>
        <taxon>Ecdysozoa</taxon>
        <taxon>Arthropoda</taxon>
        <taxon>Hexapoda</taxon>
        <taxon>Insecta</taxon>
        <taxon>Pterygota</taxon>
        <taxon>Neoptera</taxon>
        <taxon>Endopterygota</taxon>
        <taxon>Hymenoptera</taxon>
        <taxon>Apocrita</taxon>
        <taxon>Proctotrupomorpha</taxon>
        <taxon>Chalcidoidea</taxon>
        <taxon>Agaonidae</taxon>
        <taxon>Agaoninae</taxon>
        <taxon>Ceratosolen</taxon>
    </lineage>
</organism>
<feature type="domain" description="Enoyl reductase (ER)" evidence="6">
    <location>
        <begin position="46"/>
        <end position="390"/>
    </location>
</feature>
<dbReference type="SMART" id="SM00829">
    <property type="entry name" value="PKS_ER"/>
    <property type="match status" value="1"/>
</dbReference>
<dbReference type="InterPro" id="IPR037397">
    <property type="entry name" value="RTN4IP1"/>
</dbReference>
<reference evidence="8" key="1">
    <citation type="submission" date="2025-08" db="UniProtKB">
        <authorList>
            <consortium name="RefSeq"/>
        </authorList>
    </citation>
    <scope>IDENTIFICATION</scope>
</reference>
<keyword evidence="5" id="KW-0496">Mitochondrion</keyword>
<evidence type="ECO:0000259" key="6">
    <source>
        <dbReference type="SMART" id="SM00829"/>
    </source>
</evidence>
<dbReference type="GO" id="GO:0005739">
    <property type="term" value="C:mitochondrion"/>
    <property type="evidence" value="ECO:0007669"/>
    <property type="project" value="UniProtKB-SubCell"/>
</dbReference>
<accession>A0AAJ6YTP0</accession>
<dbReference type="CDD" id="cd08248">
    <property type="entry name" value="RTN4I1"/>
    <property type="match status" value="1"/>
</dbReference>
<comment type="subcellular location">
    <subcellularLocation>
        <location evidence="1">Mitochondrion</location>
    </subcellularLocation>
</comment>
<dbReference type="Gene3D" id="3.90.180.10">
    <property type="entry name" value="Medium-chain alcohol dehydrogenases, catalytic domain"/>
    <property type="match status" value="1"/>
</dbReference>
<dbReference type="PANTHER" id="PTHR11695">
    <property type="entry name" value="ALCOHOL DEHYDROGENASE RELATED"/>
    <property type="match status" value="1"/>
</dbReference>
<evidence type="ECO:0000256" key="4">
    <source>
        <dbReference type="ARBA" id="ARBA00023002"/>
    </source>
</evidence>
<dbReference type="SUPFAM" id="SSF50129">
    <property type="entry name" value="GroES-like"/>
    <property type="match status" value="1"/>
</dbReference>
<dbReference type="InterPro" id="IPR011032">
    <property type="entry name" value="GroES-like_sf"/>
</dbReference>
<evidence type="ECO:0000256" key="2">
    <source>
        <dbReference type="ARBA" id="ARBA00010371"/>
    </source>
</evidence>
<evidence type="ECO:0000256" key="5">
    <source>
        <dbReference type="ARBA" id="ARBA00023128"/>
    </source>
</evidence>
<dbReference type="AlphaFoldDB" id="A0AAJ6YTP0"/>
<dbReference type="GO" id="GO:0016491">
    <property type="term" value="F:oxidoreductase activity"/>
    <property type="evidence" value="ECO:0007669"/>
    <property type="project" value="UniProtKB-KW"/>
</dbReference>
<dbReference type="SUPFAM" id="SSF51735">
    <property type="entry name" value="NAD(P)-binding Rossmann-fold domains"/>
    <property type="match status" value="1"/>
</dbReference>
<gene>
    <name evidence="8" type="primary">LOC105367283</name>
</gene>
<name>A0AAJ6YTP0_9HYME</name>
<keyword evidence="3" id="KW-0809">Transit peptide</keyword>
<protein>
    <submittedName>
        <fullName evidence="8">Reticulon-4-interacting protein 1 homolog, mitochondrial</fullName>
    </submittedName>
</protein>
<proteinExistence type="inferred from homology"/>
<dbReference type="Proteomes" id="UP000695007">
    <property type="component" value="Unplaced"/>
</dbReference>
<dbReference type="KEGG" id="csol:105367283"/>
<evidence type="ECO:0000313" key="8">
    <source>
        <dbReference type="RefSeq" id="XP_011504239.1"/>
    </source>
</evidence>
<evidence type="ECO:0000313" key="7">
    <source>
        <dbReference type="Proteomes" id="UP000695007"/>
    </source>
</evidence>
<evidence type="ECO:0000256" key="3">
    <source>
        <dbReference type="ARBA" id="ARBA00022946"/>
    </source>
</evidence>
<dbReference type="RefSeq" id="XP_011504239.1">
    <property type="nucleotide sequence ID" value="XM_011505937.1"/>
</dbReference>